<organism evidence="3">
    <name type="scientific">Aureoumbra lagunensis</name>
    <dbReference type="NCBI Taxonomy" id="44058"/>
    <lineage>
        <taxon>Eukaryota</taxon>
        <taxon>Sar</taxon>
        <taxon>Stramenopiles</taxon>
        <taxon>Ochrophyta</taxon>
        <taxon>Pelagophyceae</taxon>
        <taxon>Pelagomonadales</taxon>
        <taxon>Aureoumbra</taxon>
    </lineage>
</organism>
<feature type="coiled-coil region" evidence="1">
    <location>
        <begin position="196"/>
        <end position="247"/>
    </location>
</feature>
<protein>
    <submittedName>
        <fullName evidence="3">Uncharacterized protein</fullName>
    </submittedName>
</protein>
<feature type="region of interest" description="Disordered" evidence="2">
    <location>
        <begin position="135"/>
        <end position="192"/>
    </location>
</feature>
<dbReference type="AlphaFoldDB" id="A0A7S3JW25"/>
<feature type="compositionally biased region" description="Acidic residues" evidence="2">
    <location>
        <begin position="178"/>
        <end position="192"/>
    </location>
</feature>
<feature type="compositionally biased region" description="Pro residues" evidence="2">
    <location>
        <begin position="46"/>
        <end position="58"/>
    </location>
</feature>
<keyword evidence="1" id="KW-0175">Coiled coil</keyword>
<dbReference type="EMBL" id="HBIJ01008693">
    <property type="protein sequence ID" value="CAE0365392.1"/>
    <property type="molecule type" value="Transcribed_RNA"/>
</dbReference>
<gene>
    <name evidence="3" type="ORF">ALAG00032_LOCUS6134</name>
</gene>
<reference evidence="3" key="1">
    <citation type="submission" date="2021-01" db="EMBL/GenBank/DDBJ databases">
        <authorList>
            <person name="Corre E."/>
            <person name="Pelletier E."/>
            <person name="Niang G."/>
            <person name="Scheremetjew M."/>
            <person name="Finn R."/>
            <person name="Kale V."/>
            <person name="Holt S."/>
            <person name="Cochrane G."/>
            <person name="Meng A."/>
            <person name="Brown T."/>
            <person name="Cohen L."/>
        </authorList>
    </citation>
    <scope>NUCLEOTIDE SEQUENCE</scope>
    <source>
        <strain evidence="3">CCMP1510</strain>
    </source>
</reference>
<feature type="region of interest" description="Disordered" evidence="2">
    <location>
        <begin position="15"/>
        <end position="97"/>
    </location>
</feature>
<proteinExistence type="predicted"/>
<feature type="compositionally biased region" description="Low complexity" evidence="2">
    <location>
        <begin position="25"/>
        <end position="36"/>
    </location>
</feature>
<sequence>MFISMEDRLARAARLAHRSDDFSDSESSVATSAVTTDSEEKEAAPPASPPPPVVTKPQPPKKPKKNPNTPSPRVVQKNTTMNISDHPTPPKELPPVLPLQDEGELILLSDEDEIIENRRQRASLSVSPSLAWELSLRSSSPPSTRRQRPIPTKVSSFPAAGHHDKPRSRSIKMALPDKDEEENDDSVSEFEEDSDLRALLRKYEELVVKHHRLLKEAAARQNLELQALELEREIERVQADISTQNRQFGGTASSLPSFRF</sequence>
<accession>A0A7S3JW25</accession>
<evidence type="ECO:0000256" key="1">
    <source>
        <dbReference type="SAM" id="Coils"/>
    </source>
</evidence>
<evidence type="ECO:0000256" key="2">
    <source>
        <dbReference type="SAM" id="MobiDB-lite"/>
    </source>
</evidence>
<name>A0A7S3JW25_9STRA</name>
<evidence type="ECO:0000313" key="3">
    <source>
        <dbReference type="EMBL" id="CAE0365392.1"/>
    </source>
</evidence>
<feature type="compositionally biased region" description="Polar residues" evidence="2">
    <location>
        <begin position="76"/>
        <end position="85"/>
    </location>
</feature>